<dbReference type="RefSeq" id="WP_135532489.1">
    <property type="nucleotide sequence ID" value="NZ_SRKZ01000007.1"/>
</dbReference>
<reference evidence="2 3" key="1">
    <citation type="submission" date="2019-04" db="EMBL/GenBank/DDBJ databases">
        <authorList>
            <person name="Feng G."/>
            <person name="Zhang J."/>
            <person name="Zhu H."/>
        </authorList>
    </citation>
    <scope>NUCLEOTIDE SEQUENCE [LARGE SCALE GENOMIC DNA]</scope>
    <source>
        <strain evidence="2 3">JCM 19491</strain>
    </source>
</reference>
<gene>
    <name evidence="2" type="ORF">EU557_21205</name>
</gene>
<evidence type="ECO:0000256" key="1">
    <source>
        <dbReference type="SAM" id="SignalP"/>
    </source>
</evidence>
<proteinExistence type="predicted"/>
<keyword evidence="1" id="KW-0732">Signal</keyword>
<keyword evidence="3" id="KW-1185">Reference proteome</keyword>
<protein>
    <recommendedName>
        <fullName evidence="4">DUF3300 domain-containing protein</fullName>
    </recommendedName>
</protein>
<accession>A0A4Z0MF15</accession>
<organism evidence="2 3">
    <name type="scientific">Hymenobacter wooponensis</name>
    <dbReference type="NCBI Taxonomy" id="1525360"/>
    <lineage>
        <taxon>Bacteria</taxon>
        <taxon>Pseudomonadati</taxon>
        <taxon>Bacteroidota</taxon>
        <taxon>Cytophagia</taxon>
        <taxon>Cytophagales</taxon>
        <taxon>Hymenobacteraceae</taxon>
        <taxon>Hymenobacter</taxon>
    </lineage>
</organism>
<dbReference type="OrthoDB" id="887150at2"/>
<dbReference type="AlphaFoldDB" id="A0A4Z0MF15"/>
<feature type="signal peptide" evidence="1">
    <location>
        <begin position="1"/>
        <end position="25"/>
    </location>
</feature>
<name>A0A4Z0MF15_9BACT</name>
<sequence>MIKALLTAAGLTVAGLALGTTSAQAQININIGTPAPRYVVVEKAHPVKARHPKYKKGGVLLVPAGPVYYAPSGNNGRGHGRGKGRH</sequence>
<evidence type="ECO:0000313" key="3">
    <source>
        <dbReference type="Proteomes" id="UP000298284"/>
    </source>
</evidence>
<comment type="caution">
    <text evidence="2">The sequence shown here is derived from an EMBL/GenBank/DDBJ whole genome shotgun (WGS) entry which is preliminary data.</text>
</comment>
<feature type="chain" id="PRO_5021333176" description="DUF3300 domain-containing protein" evidence="1">
    <location>
        <begin position="26"/>
        <end position="86"/>
    </location>
</feature>
<evidence type="ECO:0000313" key="2">
    <source>
        <dbReference type="EMBL" id="TGD77815.1"/>
    </source>
</evidence>
<dbReference type="Proteomes" id="UP000298284">
    <property type="component" value="Unassembled WGS sequence"/>
</dbReference>
<dbReference type="EMBL" id="SRKZ01000007">
    <property type="protein sequence ID" value="TGD77815.1"/>
    <property type="molecule type" value="Genomic_DNA"/>
</dbReference>
<evidence type="ECO:0008006" key="4">
    <source>
        <dbReference type="Google" id="ProtNLM"/>
    </source>
</evidence>